<sequence>MPVLNPDVWVKALKRKNKLGKRSAFEEGEENRRRKEERGVSPEEAQKGELPRGTRADDGDPNEPETPRRDDTPSTGRNPRSNASQVPRGMWLSQFMSHPGGYPGAEA</sequence>
<keyword evidence="3" id="KW-1185">Reference proteome</keyword>
<accession>A0AAV7LHU0</accession>
<feature type="region of interest" description="Disordered" evidence="1">
    <location>
        <begin position="17"/>
        <end position="107"/>
    </location>
</feature>
<dbReference type="EMBL" id="JANPWB010000015">
    <property type="protein sequence ID" value="KAJ1091061.1"/>
    <property type="molecule type" value="Genomic_DNA"/>
</dbReference>
<evidence type="ECO:0000256" key="1">
    <source>
        <dbReference type="SAM" id="MobiDB-lite"/>
    </source>
</evidence>
<comment type="caution">
    <text evidence="2">The sequence shown here is derived from an EMBL/GenBank/DDBJ whole genome shotgun (WGS) entry which is preliminary data.</text>
</comment>
<feature type="compositionally biased region" description="Polar residues" evidence="1">
    <location>
        <begin position="73"/>
        <end position="85"/>
    </location>
</feature>
<dbReference type="AlphaFoldDB" id="A0AAV7LHU0"/>
<feature type="compositionally biased region" description="Basic and acidic residues" evidence="1">
    <location>
        <begin position="30"/>
        <end position="58"/>
    </location>
</feature>
<name>A0AAV7LHU0_PLEWA</name>
<reference evidence="2" key="1">
    <citation type="journal article" date="2022" name="bioRxiv">
        <title>Sequencing and chromosome-scale assembly of the giantPleurodeles waltlgenome.</title>
        <authorList>
            <person name="Brown T."/>
            <person name="Elewa A."/>
            <person name="Iarovenko S."/>
            <person name="Subramanian E."/>
            <person name="Araus A.J."/>
            <person name="Petzold A."/>
            <person name="Susuki M."/>
            <person name="Suzuki K.-i.T."/>
            <person name="Hayashi T."/>
            <person name="Toyoda A."/>
            <person name="Oliveira C."/>
            <person name="Osipova E."/>
            <person name="Leigh N.D."/>
            <person name="Simon A."/>
            <person name="Yun M.H."/>
        </authorList>
    </citation>
    <scope>NUCLEOTIDE SEQUENCE</scope>
    <source>
        <strain evidence="2">20211129_DDA</strain>
        <tissue evidence="2">Liver</tissue>
    </source>
</reference>
<protein>
    <submittedName>
        <fullName evidence="2">Uncharacterized protein</fullName>
    </submittedName>
</protein>
<gene>
    <name evidence="2" type="ORF">NDU88_004189</name>
</gene>
<proteinExistence type="predicted"/>
<organism evidence="2 3">
    <name type="scientific">Pleurodeles waltl</name>
    <name type="common">Iberian ribbed newt</name>
    <dbReference type="NCBI Taxonomy" id="8319"/>
    <lineage>
        <taxon>Eukaryota</taxon>
        <taxon>Metazoa</taxon>
        <taxon>Chordata</taxon>
        <taxon>Craniata</taxon>
        <taxon>Vertebrata</taxon>
        <taxon>Euteleostomi</taxon>
        <taxon>Amphibia</taxon>
        <taxon>Batrachia</taxon>
        <taxon>Caudata</taxon>
        <taxon>Salamandroidea</taxon>
        <taxon>Salamandridae</taxon>
        <taxon>Pleurodelinae</taxon>
        <taxon>Pleurodeles</taxon>
    </lineage>
</organism>
<evidence type="ECO:0000313" key="2">
    <source>
        <dbReference type="EMBL" id="KAJ1091061.1"/>
    </source>
</evidence>
<evidence type="ECO:0000313" key="3">
    <source>
        <dbReference type="Proteomes" id="UP001066276"/>
    </source>
</evidence>
<dbReference type="Proteomes" id="UP001066276">
    <property type="component" value="Chromosome 11"/>
</dbReference>